<proteinExistence type="predicted"/>
<dbReference type="Ensembl" id="ENSAPLT00000041134.1">
    <property type="protein sequence ID" value="ENSAPLP00000032683.1"/>
    <property type="gene ID" value="ENSAPLG00000019328.1"/>
</dbReference>
<name>A0A493U3I5_ANAPP</name>
<dbReference type="PANTHER" id="PTHR23112">
    <property type="entry name" value="G PROTEIN-COUPLED RECEPTOR 157-RELATED"/>
    <property type="match status" value="1"/>
</dbReference>
<sequence length="585" mass="63940">MPTRPCSQQAELWGCAGTERGRAHACARGSCLSCSVPAPGAQGEARRLCRTPAWAPRGAGPLPARRACTQQPARRRGSARRPGWAGSSGRTVQPEPRPGPTAGHRSEPRRLRERLCCQRHPPGSQCVPRLCPVAERRPKDLARSCPAMANEEEHPSALSDKQVFVLTCIYLPALLLSLVGSASVLAVTSRRRRCCHIQLRPLFLLALADFLAAAVLLSTATIQLLPAPLFIPAYAACPYGLMLATTFYAVSFLMVVVYAYEAYRAIHGWRAWHVAALQERSGCLESAWRGLPYILAWLLPALTLLGQLIARGTSLTDIAPKPIQPSVPSNRSNETYSLYCSSCLLLIRRSQDLCYQYVGRKDVGLEGKIIFILYLLLVLSCCTLLYRRVKLWSRRNAAAPLLALEKDGFAGRSIRSVSRVSHYFQLVFLLCWAPAFLLTILSFTSIKPASVFALYVATVSRALPWAVHRDVYPCWWCKWRGCGGPNGAAQSGAGRGNWERGRSDAPPGQGELHGCCHPPWCHWDGHKTKALARWWPPKAQLSFLGTSATQGSAVAMGLPLVSPCFAGRCLGPQLLLGALVHVASP</sequence>
<keyword evidence="9" id="KW-1185">Reference proteome</keyword>
<keyword evidence="3 6" id="KW-1133">Transmembrane helix</keyword>
<dbReference type="InterPro" id="IPR017452">
    <property type="entry name" value="GPCR_Rhodpsn_7TM"/>
</dbReference>
<dbReference type="GO" id="GO:0007189">
    <property type="term" value="P:adenylate cyclase-activating G protein-coupled receptor signaling pathway"/>
    <property type="evidence" value="ECO:0007669"/>
    <property type="project" value="TreeGrafter"/>
</dbReference>
<keyword evidence="4 6" id="KW-0472">Membrane</keyword>
<feature type="domain" description="G-protein coupled receptors family 1 profile" evidence="7">
    <location>
        <begin position="180"/>
        <end position="472"/>
    </location>
</feature>
<feature type="transmembrane region" description="Helical" evidence="6">
    <location>
        <begin position="163"/>
        <end position="187"/>
    </location>
</feature>
<evidence type="ECO:0000256" key="1">
    <source>
        <dbReference type="ARBA" id="ARBA00004141"/>
    </source>
</evidence>
<dbReference type="PANTHER" id="PTHR23112:SF36">
    <property type="entry name" value="SI:DKEY-30C15.2 PROTEIN"/>
    <property type="match status" value="1"/>
</dbReference>
<evidence type="ECO:0000256" key="5">
    <source>
        <dbReference type="SAM" id="MobiDB-lite"/>
    </source>
</evidence>
<comment type="subcellular location">
    <subcellularLocation>
        <location evidence="1">Membrane</location>
        <topology evidence="1">Multi-pass membrane protein</topology>
    </subcellularLocation>
</comment>
<dbReference type="Gene3D" id="1.20.1070.10">
    <property type="entry name" value="Rhodopsin 7-helix transmembrane proteins"/>
    <property type="match status" value="1"/>
</dbReference>
<feature type="region of interest" description="Disordered" evidence="5">
    <location>
        <begin position="53"/>
        <end position="109"/>
    </location>
</feature>
<organism evidence="8 9">
    <name type="scientific">Anas platyrhynchos platyrhynchos</name>
    <name type="common">Northern mallard</name>
    <dbReference type="NCBI Taxonomy" id="8840"/>
    <lineage>
        <taxon>Eukaryota</taxon>
        <taxon>Metazoa</taxon>
        <taxon>Chordata</taxon>
        <taxon>Craniata</taxon>
        <taxon>Vertebrata</taxon>
        <taxon>Euteleostomi</taxon>
        <taxon>Archelosauria</taxon>
        <taxon>Archosauria</taxon>
        <taxon>Dinosauria</taxon>
        <taxon>Saurischia</taxon>
        <taxon>Theropoda</taxon>
        <taxon>Coelurosauria</taxon>
        <taxon>Aves</taxon>
        <taxon>Neognathae</taxon>
        <taxon>Galloanserae</taxon>
        <taxon>Anseriformes</taxon>
        <taxon>Anatidae</taxon>
        <taxon>Anatinae</taxon>
        <taxon>Anas</taxon>
    </lineage>
</organism>
<evidence type="ECO:0000313" key="9">
    <source>
        <dbReference type="Proteomes" id="UP000016666"/>
    </source>
</evidence>
<evidence type="ECO:0000259" key="7">
    <source>
        <dbReference type="PROSITE" id="PS50262"/>
    </source>
</evidence>
<evidence type="ECO:0000256" key="4">
    <source>
        <dbReference type="ARBA" id="ARBA00023136"/>
    </source>
</evidence>
<feature type="transmembrane region" description="Helical" evidence="6">
    <location>
        <begin position="239"/>
        <end position="260"/>
    </location>
</feature>
<feature type="transmembrane region" description="Helical" evidence="6">
    <location>
        <begin position="423"/>
        <end position="443"/>
    </location>
</feature>
<dbReference type="GeneTree" id="ENSGT00660000097187"/>
<feature type="transmembrane region" description="Helical" evidence="6">
    <location>
        <begin position="199"/>
        <end position="219"/>
    </location>
</feature>
<feature type="transmembrane region" description="Helical" evidence="6">
    <location>
        <begin position="369"/>
        <end position="386"/>
    </location>
</feature>
<feature type="compositionally biased region" description="Low complexity" evidence="5">
    <location>
        <begin position="80"/>
        <end position="90"/>
    </location>
</feature>
<reference evidence="8 9" key="1">
    <citation type="submission" date="2017-10" db="EMBL/GenBank/DDBJ databases">
        <title>A new Pekin duck reference genome.</title>
        <authorList>
            <person name="Hou Z.-C."/>
            <person name="Zhou Z.-K."/>
            <person name="Zhu F."/>
            <person name="Hou S.-S."/>
        </authorList>
    </citation>
    <scope>NUCLEOTIDE SEQUENCE [LARGE SCALE GENOMIC DNA]</scope>
</reference>
<evidence type="ECO:0000313" key="8">
    <source>
        <dbReference type="Ensembl" id="ENSAPLP00000032683.1"/>
    </source>
</evidence>
<protein>
    <recommendedName>
        <fullName evidence="7">G-protein coupled receptors family 1 profile domain-containing protein</fullName>
    </recommendedName>
</protein>
<reference evidence="8" key="2">
    <citation type="submission" date="2025-08" db="UniProtKB">
        <authorList>
            <consortium name="Ensembl"/>
        </authorList>
    </citation>
    <scope>IDENTIFICATION</scope>
</reference>
<dbReference type="InterPro" id="IPR000276">
    <property type="entry name" value="GPCR_Rhodpsn"/>
</dbReference>
<evidence type="ECO:0000256" key="6">
    <source>
        <dbReference type="SAM" id="Phobius"/>
    </source>
</evidence>
<accession>A0A493U3I5</accession>
<keyword evidence="2 6" id="KW-0812">Transmembrane</keyword>
<dbReference type="SUPFAM" id="SSF81321">
    <property type="entry name" value="Family A G protein-coupled receptor-like"/>
    <property type="match status" value="1"/>
</dbReference>
<evidence type="ECO:0000256" key="3">
    <source>
        <dbReference type="ARBA" id="ARBA00022989"/>
    </source>
</evidence>
<feature type="transmembrane region" description="Helical" evidence="6">
    <location>
        <begin position="290"/>
        <end position="310"/>
    </location>
</feature>
<reference evidence="8" key="3">
    <citation type="submission" date="2025-09" db="UniProtKB">
        <authorList>
            <consortium name="Ensembl"/>
        </authorList>
    </citation>
    <scope>IDENTIFICATION</scope>
</reference>
<evidence type="ECO:0000256" key="2">
    <source>
        <dbReference type="ARBA" id="ARBA00022692"/>
    </source>
</evidence>
<dbReference type="PRINTS" id="PR00237">
    <property type="entry name" value="GPCRRHODOPSN"/>
</dbReference>
<dbReference type="AlphaFoldDB" id="A0A493U3I5"/>
<dbReference type="Proteomes" id="UP000016666">
    <property type="component" value="Chromosome 1"/>
</dbReference>
<dbReference type="GO" id="GO:0005886">
    <property type="term" value="C:plasma membrane"/>
    <property type="evidence" value="ECO:0007669"/>
    <property type="project" value="TreeGrafter"/>
</dbReference>
<dbReference type="GO" id="GO:0004930">
    <property type="term" value="F:G protein-coupled receptor activity"/>
    <property type="evidence" value="ECO:0007669"/>
    <property type="project" value="InterPro"/>
</dbReference>
<dbReference type="STRING" id="8840.ENSAPLP00000032683"/>
<dbReference type="PROSITE" id="PS50262">
    <property type="entry name" value="G_PROTEIN_RECEP_F1_2"/>
    <property type="match status" value="1"/>
</dbReference>